<accession>A0A381TIX5</accession>
<dbReference type="AlphaFoldDB" id="A0A381TIX5"/>
<evidence type="ECO:0000313" key="1">
    <source>
        <dbReference type="EMBL" id="SVA15451.1"/>
    </source>
</evidence>
<organism evidence="1">
    <name type="scientific">marine metagenome</name>
    <dbReference type="NCBI Taxonomy" id="408172"/>
    <lineage>
        <taxon>unclassified sequences</taxon>
        <taxon>metagenomes</taxon>
        <taxon>ecological metagenomes</taxon>
    </lineage>
</organism>
<protein>
    <submittedName>
        <fullName evidence="1">Uncharacterized protein</fullName>
    </submittedName>
</protein>
<gene>
    <name evidence="1" type="ORF">METZ01_LOCUS68305</name>
</gene>
<reference evidence="1" key="1">
    <citation type="submission" date="2018-05" db="EMBL/GenBank/DDBJ databases">
        <authorList>
            <person name="Lanie J.A."/>
            <person name="Ng W.-L."/>
            <person name="Kazmierczak K.M."/>
            <person name="Andrzejewski T.M."/>
            <person name="Davidsen T.M."/>
            <person name="Wayne K.J."/>
            <person name="Tettelin H."/>
            <person name="Glass J.I."/>
            <person name="Rusch D."/>
            <person name="Podicherti R."/>
            <person name="Tsui H.-C.T."/>
            <person name="Winkler M.E."/>
        </authorList>
    </citation>
    <scope>NUCLEOTIDE SEQUENCE</scope>
</reference>
<sequence length="135" mass="15174">MVFLIAFLSGCQTTDTIPKEVVPMENQAEQNTVETQEKLEKDIPTAFQSNKPVICAPPKVLQEALKKTTEKPFAVWNSLLNEFPVVMLVDDTEKTLTVLEYIGNGHACFISVGKELQVINFPTSTNIKVNYNLWK</sequence>
<name>A0A381TIX5_9ZZZZ</name>
<dbReference type="EMBL" id="UINC01004589">
    <property type="protein sequence ID" value="SVA15451.1"/>
    <property type="molecule type" value="Genomic_DNA"/>
</dbReference>
<proteinExistence type="predicted"/>